<evidence type="ECO:0008006" key="5">
    <source>
        <dbReference type="Google" id="ProtNLM"/>
    </source>
</evidence>
<evidence type="ECO:0000256" key="2">
    <source>
        <dbReference type="SAM" id="Phobius"/>
    </source>
</evidence>
<feature type="transmembrane region" description="Helical" evidence="2">
    <location>
        <begin position="156"/>
        <end position="178"/>
    </location>
</feature>
<keyword evidence="2" id="KW-0812">Transmembrane</keyword>
<dbReference type="InterPro" id="IPR010767">
    <property type="entry name" value="Phage_CGC-2007_Cje0229"/>
</dbReference>
<comment type="caution">
    <text evidence="3">The sequence shown here is derived from an EMBL/GenBank/DDBJ whole genome shotgun (WGS) entry which is preliminary data.</text>
</comment>
<dbReference type="Proteomes" id="UP001239083">
    <property type="component" value="Unassembled WGS sequence"/>
</dbReference>
<keyword evidence="2" id="KW-1133">Transmembrane helix</keyword>
<keyword evidence="2" id="KW-0472">Membrane</keyword>
<feature type="region of interest" description="Disordered" evidence="1">
    <location>
        <begin position="43"/>
        <end position="62"/>
    </location>
</feature>
<evidence type="ECO:0000313" key="4">
    <source>
        <dbReference type="Proteomes" id="UP001239083"/>
    </source>
</evidence>
<keyword evidence="4" id="KW-1185">Reference proteome</keyword>
<dbReference type="Pfam" id="PF07087">
    <property type="entry name" value="DUF1353"/>
    <property type="match status" value="1"/>
</dbReference>
<gene>
    <name evidence="3" type="ORF">QFZ26_000936</name>
</gene>
<proteinExistence type="predicted"/>
<sequence>MPFRTDDGRPLDELLLAQRPADGYRFHVRAPFAYEDPVTGRRYRISARPPGAPDPAPDEREPRIHGITDLASVPMWLWSFIASYGRQSAPAVLHDERSVDAARLGDPRAARAQRLEDDRVFRTALREQRVPVLRSWLMWAWVSADREREFGGPAGALLVVQAVLGAILVLAASVAAFWQPWWLLSLPVVTLAALPWRSLAPLVLMLTGSLAVLAPLLLVHLAALVPFRLVEAVVEVFAGGDPRDVVRPTLAPRSTARTSDDD</sequence>
<dbReference type="EMBL" id="JAUSYY010000001">
    <property type="protein sequence ID" value="MDQ0893381.1"/>
    <property type="molecule type" value="Genomic_DNA"/>
</dbReference>
<organism evidence="3 4">
    <name type="scientific">Agromyces ramosus</name>
    <dbReference type="NCBI Taxonomy" id="33879"/>
    <lineage>
        <taxon>Bacteria</taxon>
        <taxon>Bacillati</taxon>
        <taxon>Actinomycetota</taxon>
        <taxon>Actinomycetes</taxon>
        <taxon>Micrococcales</taxon>
        <taxon>Microbacteriaceae</taxon>
        <taxon>Agromyces</taxon>
    </lineage>
</organism>
<evidence type="ECO:0000256" key="1">
    <source>
        <dbReference type="SAM" id="MobiDB-lite"/>
    </source>
</evidence>
<dbReference type="RefSeq" id="WP_307039762.1">
    <property type="nucleotide sequence ID" value="NZ_JAUSYY010000001.1"/>
</dbReference>
<reference evidence="3 4" key="1">
    <citation type="submission" date="2023-07" db="EMBL/GenBank/DDBJ databases">
        <title>Comparative genomics of wheat-associated soil bacteria to identify genetic determinants of phenazine resistance.</title>
        <authorList>
            <person name="Mouncey N."/>
        </authorList>
    </citation>
    <scope>NUCLEOTIDE SEQUENCE [LARGE SCALE GENOMIC DNA]</scope>
    <source>
        <strain evidence="3 4">V3I3</strain>
    </source>
</reference>
<name>A0ABU0R846_9MICO</name>
<protein>
    <recommendedName>
        <fullName evidence="5">DUF1353 domain-containing protein</fullName>
    </recommendedName>
</protein>
<evidence type="ECO:0000313" key="3">
    <source>
        <dbReference type="EMBL" id="MDQ0893381.1"/>
    </source>
</evidence>
<accession>A0ABU0R846</accession>
<feature type="transmembrane region" description="Helical" evidence="2">
    <location>
        <begin position="198"/>
        <end position="219"/>
    </location>
</feature>